<proteinExistence type="predicted"/>
<reference evidence="8 9" key="1">
    <citation type="submission" date="2018-03" db="EMBL/GenBank/DDBJ databases">
        <title>Genomic Encyclopedia of Archaeal and Bacterial Type Strains, Phase II (KMG-II): from individual species to whole genera.</title>
        <authorList>
            <person name="Goeker M."/>
        </authorList>
    </citation>
    <scope>NUCLEOTIDE SEQUENCE [LARGE SCALE GENOMIC DNA]</scope>
    <source>
        <strain evidence="8 9">DSM 29328</strain>
    </source>
</reference>
<dbReference type="InterPro" id="IPR016032">
    <property type="entry name" value="Sig_transdc_resp-reg_C-effctor"/>
</dbReference>
<name>A0A2T0RM23_9RHOB</name>
<evidence type="ECO:0000256" key="4">
    <source>
        <dbReference type="PROSITE-ProRule" id="PRU00339"/>
    </source>
</evidence>
<feature type="repeat" description="TPR" evidence="4">
    <location>
        <begin position="342"/>
        <end position="375"/>
    </location>
</feature>
<organism evidence="8 9">
    <name type="scientific">Aliiruegeria haliotis</name>
    <dbReference type="NCBI Taxonomy" id="1280846"/>
    <lineage>
        <taxon>Bacteria</taxon>
        <taxon>Pseudomonadati</taxon>
        <taxon>Pseudomonadota</taxon>
        <taxon>Alphaproteobacteria</taxon>
        <taxon>Rhodobacterales</taxon>
        <taxon>Roseobacteraceae</taxon>
        <taxon>Aliiruegeria</taxon>
    </lineage>
</organism>
<dbReference type="GO" id="GO:0004016">
    <property type="term" value="F:adenylate cyclase activity"/>
    <property type="evidence" value="ECO:0007669"/>
    <property type="project" value="TreeGrafter"/>
</dbReference>
<dbReference type="InterPro" id="IPR001867">
    <property type="entry name" value="OmpR/PhoB-type_DNA-bd"/>
</dbReference>
<keyword evidence="4" id="KW-0802">TPR repeat</keyword>
<dbReference type="GO" id="GO:0006355">
    <property type="term" value="P:regulation of DNA-templated transcription"/>
    <property type="evidence" value="ECO:0007669"/>
    <property type="project" value="InterPro"/>
</dbReference>
<dbReference type="PROSITE" id="PS50005">
    <property type="entry name" value="TPR"/>
    <property type="match status" value="1"/>
</dbReference>
<dbReference type="Gene3D" id="3.40.50.300">
    <property type="entry name" value="P-loop containing nucleotide triphosphate hydrolases"/>
    <property type="match status" value="1"/>
</dbReference>
<feature type="DNA-binding region" description="OmpR/PhoB-type" evidence="5">
    <location>
        <begin position="1"/>
        <end position="98"/>
    </location>
</feature>
<dbReference type="InterPro" id="IPR011990">
    <property type="entry name" value="TPR-like_helical_dom_sf"/>
</dbReference>
<dbReference type="RefSeq" id="WP_106206032.1">
    <property type="nucleotide sequence ID" value="NZ_PVTD01000007.1"/>
</dbReference>
<dbReference type="Gene3D" id="1.25.40.10">
    <property type="entry name" value="Tetratricopeptide repeat domain"/>
    <property type="match status" value="3"/>
</dbReference>
<evidence type="ECO:0000256" key="6">
    <source>
        <dbReference type="SAM" id="Coils"/>
    </source>
</evidence>
<dbReference type="PANTHER" id="PTHR16305:SF28">
    <property type="entry name" value="GUANYLATE CYCLASE DOMAIN-CONTAINING PROTEIN"/>
    <property type="match status" value="1"/>
</dbReference>
<dbReference type="SMART" id="SM00862">
    <property type="entry name" value="Trans_reg_C"/>
    <property type="match status" value="1"/>
</dbReference>
<evidence type="ECO:0000256" key="3">
    <source>
        <dbReference type="ARBA" id="ARBA00023125"/>
    </source>
</evidence>
<evidence type="ECO:0000259" key="7">
    <source>
        <dbReference type="PROSITE" id="PS51755"/>
    </source>
</evidence>
<feature type="domain" description="OmpR/PhoB-type" evidence="7">
    <location>
        <begin position="1"/>
        <end position="98"/>
    </location>
</feature>
<evidence type="ECO:0000256" key="2">
    <source>
        <dbReference type="ARBA" id="ARBA00022840"/>
    </source>
</evidence>
<dbReference type="InterPro" id="IPR036388">
    <property type="entry name" value="WH-like_DNA-bd_sf"/>
</dbReference>
<dbReference type="GO" id="GO:0003677">
    <property type="term" value="F:DNA binding"/>
    <property type="evidence" value="ECO:0007669"/>
    <property type="project" value="UniProtKB-UniRule"/>
</dbReference>
<dbReference type="SUPFAM" id="SSF46894">
    <property type="entry name" value="C-terminal effector domain of the bipartite response regulators"/>
    <property type="match status" value="1"/>
</dbReference>
<protein>
    <submittedName>
        <fullName evidence="8">Transcriptional regulator</fullName>
    </submittedName>
</protein>
<dbReference type="SMART" id="SM00028">
    <property type="entry name" value="TPR"/>
    <property type="match status" value="5"/>
</dbReference>
<dbReference type="CDD" id="cd00383">
    <property type="entry name" value="trans_reg_C"/>
    <property type="match status" value="1"/>
</dbReference>
<dbReference type="GO" id="GO:0000160">
    <property type="term" value="P:phosphorelay signal transduction system"/>
    <property type="evidence" value="ECO:0007669"/>
    <property type="project" value="InterPro"/>
</dbReference>
<dbReference type="GO" id="GO:0005524">
    <property type="term" value="F:ATP binding"/>
    <property type="evidence" value="ECO:0007669"/>
    <property type="project" value="UniProtKB-KW"/>
</dbReference>
<dbReference type="Pfam" id="PF13191">
    <property type="entry name" value="AAA_16"/>
    <property type="match status" value="1"/>
</dbReference>
<keyword evidence="2" id="KW-0067">ATP-binding</keyword>
<dbReference type="InterPro" id="IPR019734">
    <property type="entry name" value="TPR_rpt"/>
</dbReference>
<accession>A0A2T0RM23</accession>
<dbReference type="Pfam" id="PF00486">
    <property type="entry name" value="Trans_reg_C"/>
    <property type="match status" value="1"/>
</dbReference>
<evidence type="ECO:0000313" key="8">
    <source>
        <dbReference type="EMBL" id="PRY22218.1"/>
    </source>
</evidence>
<dbReference type="SUPFAM" id="SSF52540">
    <property type="entry name" value="P-loop containing nucleoside triphosphate hydrolases"/>
    <property type="match status" value="1"/>
</dbReference>
<evidence type="ECO:0000256" key="5">
    <source>
        <dbReference type="PROSITE-ProRule" id="PRU01091"/>
    </source>
</evidence>
<keyword evidence="1" id="KW-0547">Nucleotide-binding</keyword>
<keyword evidence="6" id="KW-0175">Coiled coil</keyword>
<keyword evidence="3 5" id="KW-0238">DNA-binding</keyword>
<dbReference type="EMBL" id="PVTD01000007">
    <property type="protein sequence ID" value="PRY22218.1"/>
    <property type="molecule type" value="Genomic_DNA"/>
</dbReference>
<evidence type="ECO:0000256" key="1">
    <source>
        <dbReference type="ARBA" id="ARBA00022741"/>
    </source>
</evidence>
<dbReference type="Proteomes" id="UP000239480">
    <property type="component" value="Unassembled WGS sequence"/>
</dbReference>
<dbReference type="InterPro" id="IPR027417">
    <property type="entry name" value="P-loop_NTPase"/>
</dbReference>
<dbReference type="PANTHER" id="PTHR16305">
    <property type="entry name" value="TESTICULAR SOLUBLE ADENYLYL CYCLASE"/>
    <property type="match status" value="1"/>
</dbReference>
<sequence length="1428" mass="156024">MIYRFGDFRLDTVTQELSGADGPIAVEPQVFAMLVFLIENRSQVVSKDDLVDAIWDGRIVSDATISSRMNLARQAVGDSGRAQAVIRTFPKRGFRFVAEILQDPEAMPPASHAPLPPQETGASLLVLPFNDFSADGPGPLARGLTEDLIVALSRYRELRVISINSALVLGENASLLENPLAQVWATYLVSGSVRQAGDSLRVTVQLSEKASGATIWAEAFDRLATDLFRIQDEIVTSIAGQLPWRLLDRASRDAASSTPEPRLSSHQAFLRASWDLSRADITRKIAEFQKIVDDDPKHALAQALLGFLIAYSVFETGQQTAQDRARSLDHAREALALGPDNERVLSHAAMTFLFAGEFTRARRYSDQAISINPNSTDCTHLHATILGATGDAEAALECHRRTMELDPLFPEAHFEGMIEAHFLLGRYGDALDLYDRFSEPPSHVHLHAALCHALSGNDGMAAQLTERFLTQAPPGFSCPVFVEAVMRYHARAEDRDHWRRGYLALDLPGVSEGKIPSANAPTPAEPARERRAITLVAILPPDLPRDPEAFEALAMPLRARIADLADDHGGLLMASSGPTSLCVFGAGSPIEHHTNDALSFAGALLSEPGMDSLKIGVVRGDAIFQRDTLFAATDHRVVAHLAAGAVELAQQGAQGSIAFDLPVEEAMRPTLDDGDHSAVPFVARETELAQLLAELRTGGRFVGIVGEAGIGKTALIQAALASNAAQRFTVLTIDTRERSKGTAFEPLRRLFMSWRSEGAVPGELAPTLRHFVDQRNNDPTWRALSPTERRRSVGALFRHTIDFYARKGPLVLVLEDLHWIDPETEALIGQVIDDLPGSEISVLATYRPDYENAWAGRSFFRQISLGPLDDDASRQLLHALLEPCGDDVGAIEALISRTAGIPLFLVESARHADAADMASDPPAVPPTVRDILSARIQQIPTAARRSLQCAAILGTNFSESLLTKLADQKEEVCEEHLAELRAREIVRRNHNTAQAEHRFQHALLYEAAYASMLRKDRQALHRRALDLLSDTTDTSGDTTPDRAHHALQAQEWRIAGNLYRQAGDSFAELSAYSSARDAYTLAIGALRNLPRATDVQHEIVDLHIRLRPVLVPLGEYQATVGHLEKAEQIVRQLDDPCLTAATLIGKSYLFSTHGRLAAAIASGEQAVQAAPVGSQQAQEARLALGQALSMAGDWSRAIATMEPTLPFWDEHPDGRFGQTGTRAVWCHGHIARCHRIHGSVKPARQHAERCLELAEKSRRPFDMIFARHRLAEAILLTDTGDEAFALLNSALELAEAIEAPILECWVVADFAPLLIAQGQTDRAEKLLATQREAAENLELAQFHAWIVAGQARLRLEAGHLQQAETLAEEALSAARNLGDNFLQAVLLREVSARISDAPHRLELALDIASKYGFLGVSDLCRRALASLT</sequence>
<comment type="caution">
    <text evidence="8">The sequence shown here is derived from an EMBL/GenBank/DDBJ whole genome shotgun (WGS) entry which is preliminary data.</text>
</comment>
<dbReference type="SUPFAM" id="SSF48452">
    <property type="entry name" value="TPR-like"/>
    <property type="match status" value="3"/>
</dbReference>
<dbReference type="InterPro" id="IPR041664">
    <property type="entry name" value="AAA_16"/>
</dbReference>
<dbReference type="OrthoDB" id="54411at2"/>
<dbReference type="GO" id="GO:0005737">
    <property type="term" value="C:cytoplasm"/>
    <property type="evidence" value="ECO:0007669"/>
    <property type="project" value="TreeGrafter"/>
</dbReference>
<evidence type="ECO:0000313" key="9">
    <source>
        <dbReference type="Proteomes" id="UP000239480"/>
    </source>
</evidence>
<dbReference type="Gene3D" id="1.10.10.10">
    <property type="entry name" value="Winged helix-like DNA-binding domain superfamily/Winged helix DNA-binding domain"/>
    <property type="match status" value="1"/>
</dbReference>
<feature type="coiled-coil region" evidence="6">
    <location>
        <begin position="1320"/>
        <end position="1380"/>
    </location>
</feature>
<keyword evidence="9" id="KW-1185">Reference proteome</keyword>
<gene>
    <name evidence="8" type="ORF">CLV78_107142</name>
</gene>
<dbReference type="PROSITE" id="PS51755">
    <property type="entry name" value="OMPR_PHOB"/>
    <property type="match status" value="1"/>
</dbReference>